<dbReference type="PANTHER" id="PTHR23518:SF2">
    <property type="entry name" value="MAJOR FACILITATOR SUPERFAMILY TRANSPORTER"/>
    <property type="match status" value="1"/>
</dbReference>
<proteinExistence type="predicted"/>
<dbReference type="Pfam" id="PF07690">
    <property type="entry name" value="MFS_1"/>
    <property type="match status" value="1"/>
</dbReference>
<feature type="transmembrane region" description="Helical" evidence="5">
    <location>
        <begin position="243"/>
        <end position="261"/>
    </location>
</feature>
<dbReference type="CDD" id="cd17370">
    <property type="entry name" value="MFS_MJ1317_like"/>
    <property type="match status" value="1"/>
</dbReference>
<keyword evidence="2 5" id="KW-0812">Transmembrane</keyword>
<evidence type="ECO:0000256" key="2">
    <source>
        <dbReference type="ARBA" id="ARBA00022692"/>
    </source>
</evidence>
<sequence>MFSGISANVLMLGLVSFLTDVSSEMIYPLLPLFITGVLGAGPAFLGMIEGIAESTAAFLKLVSGIACDRIRGRKGLVLAGYALSSLSRPLIALAGSPLAVLAVRFSDRVGKGIRTSPRDALIADSTDAAMRGKAFGFHRSLDHAGAIVGPLLATALMAWFVSDLRTVFWLAAIPGILAVALIVFTVRDMPHPVSAGSLSPVRMAPPRRIRGYLLILLLFTLGNSSDVFLLLRAGQLGVTPARIPLLWTFFHVVKMCSAMPFGTLSDRIGRRGVIVAGWAVYTIAYAGFAMAASEWHIWLLFAWYGLFYGMTEGVERAYLTDLAKPEERGNAFGWYNCAVGVGALPASLLFGMIWQKISPQAAFGFGAGLACLAALCLLAWAPQPAPTSPKTAAPEL</sequence>
<evidence type="ECO:0000256" key="5">
    <source>
        <dbReference type="SAM" id="Phobius"/>
    </source>
</evidence>
<dbReference type="EMBL" id="VZRA01000003">
    <property type="protein sequence ID" value="KAB0669367.1"/>
    <property type="molecule type" value="Genomic_DNA"/>
</dbReference>
<organism evidence="7 8">
    <name type="scientific">Oryzomonas sagensis</name>
    <dbReference type="NCBI Taxonomy" id="2603857"/>
    <lineage>
        <taxon>Bacteria</taxon>
        <taxon>Pseudomonadati</taxon>
        <taxon>Thermodesulfobacteriota</taxon>
        <taxon>Desulfuromonadia</taxon>
        <taxon>Geobacterales</taxon>
        <taxon>Geobacteraceae</taxon>
        <taxon>Oryzomonas</taxon>
    </lineage>
</organism>
<feature type="transmembrane region" description="Helical" evidence="5">
    <location>
        <begin position="331"/>
        <end position="354"/>
    </location>
</feature>
<feature type="transmembrane region" description="Helical" evidence="5">
    <location>
        <begin position="25"/>
        <end position="45"/>
    </location>
</feature>
<dbReference type="PROSITE" id="PS50850">
    <property type="entry name" value="MFS"/>
    <property type="match status" value="1"/>
</dbReference>
<protein>
    <submittedName>
        <fullName evidence="7">MFS transporter</fullName>
    </submittedName>
</protein>
<feature type="domain" description="Major facilitator superfamily (MFS) profile" evidence="6">
    <location>
        <begin position="8"/>
        <end position="385"/>
    </location>
</feature>
<evidence type="ECO:0000256" key="1">
    <source>
        <dbReference type="ARBA" id="ARBA00004370"/>
    </source>
</evidence>
<comment type="caution">
    <text evidence="7">The sequence shown here is derived from an EMBL/GenBank/DDBJ whole genome shotgun (WGS) entry which is preliminary data.</text>
</comment>
<dbReference type="InterPro" id="IPR011701">
    <property type="entry name" value="MFS"/>
</dbReference>
<dbReference type="PANTHER" id="PTHR23518">
    <property type="entry name" value="C-METHYLTRANSFERASE"/>
    <property type="match status" value="1"/>
</dbReference>
<gene>
    <name evidence="7" type="ORF">F6V30_11165</name>
</gene>
<dbReference type="Pfam" id="PF00083">
    <property type="entry name" value="Sugar_tr"/>
    <property type="match status" value="1"/>
</dbReference>
<feature type="transmembrane region" description="Helical" evidence="5">
    <location>
        <begin position="273"/>
        <end position="291"/>
    </location>
</feature>
<dbReference type="InterPro" id="IPR036259">
    <property type="entry name" value="MFS_trans_sf"/>
</dbReference>
<evidence type="ECO:0000259" key="6">
    <source>
        <dbReference type="PROSITE" id="PS50850"/>
    </source>
</evidence>
<comment type="subcellular location">
    <subcellularLocation>
        <location evidence="1">Membrane</location>
    </subcellularLocation>
</comment>
<evidence type="ECO:0000256" key="4">
    <source>
        <dbReference type="ARBA" id="ARBA00023136"/>
    </source>
</evidence>
<feature type="transmembrane region" description="Helical" evidence="5">
    <location>
        <begin position="297"/>
        <end position="319"/>
    </location>
</feature>
<feature type="transmembrane region" description="Helical" evidence="5">
    <location>
        <begin position="140"/>
        <end position="161"/>
    </location>
</feature>
<dbReference type="InterPro" id="IPR020846">
    <property type="entry name" value="MFS_dom"/>
</dbReference>
<dbReference type="SUPFAM" id="SSF103473">
    <property type="entry name" value="MFS general substrate transporter"/>
    <property type="match status" value="1"/>
</dbReference>
<evidence type="ECO:0000256" key="3">
    <source>
        <dbReference type="ARBA" id="ARBA00022989"/>
    </source>
</evidence>
<reference evidence="7 8" key="1">
    <citation type="journal article" date="2020" name="Microorganisms">
        <title>Description of Three Novel Members in the Family Geobacteraceae, Oryzomonas japonicum gen. nov., sp. nov., Oryzomonas sagensis sp. nov., and Oryzomonas ruber sp. nov.</title>
        <authorList>
            <person name="Xu Z."/>
            <person name="Masuda Y."/>
            <person name="Hayakawa C."/>
            <person name="Ushijima N."/>
            <person name="Kawano K."/>
            <person name="Shiratori Y."/>
            <person name="Senoo K."/>
            <person name="Itoh H."/>
        </authorList>
    </citation>
    <scope>NUCLEOTIDE SEQUENCE [LARGE SCALE GENOMIC DNA]</scope>
    <source>
        <strain evidence="7 8">Red100</strain>
    </source>
</reference>
<dbReference type="Proteomes" id="UP000798046">
    <property type="component" value="Unassembled WGS sequence"/>
</dbReference>
<keyword evidence="8" id="KW-1185">Reference proteome</keyword>
<dbReference type="RefSeq" id="WP_151157049.1">
    <property type="nucleotide sequence ID" value="NZ_VZRA01000003.1"/>
</dbReference>
<feature type="transmembrane region" description="Helical" evidence="5">
    <location>
        <begin position="212"/>
        <end position="231"/>
    </location>
</feature>
<keyword evidence="4 5" id="KW-0472">Membrane</keyword>
<feature type="transmembrane region" description="Helical" evidence="5">
    <location>
        <begin position="360"/>
        <end position="381"/>
    </location>
</feature>
<evidence type="ECO:0000313" key="7">
    <source>
        <dbReference type="EMBL" id="KAB0669367.1"/>
    </source>
</evidence>
<dbReference type="Gene3D" id="1.20.1250.20">
    <property type="entry name" value="MFS general substrate transporter like domains"/>
    <property type="match status" value="2"/>
</dbReference>
<feature type="transmembrane region" description="Helical" evidence="5">
    <location>
        <begin position="167"/>
        <end position="186"/>
    </location>
</feature>
<accession>A0ABQ6TLV3</accession>
<keyword evidence="3 5" id="KW-1133">Transmembrane helix</keyword>
<name>A0ABQ6TLV3_9BACT</name>
<evidence type="ECO:0000313" key="8">
    <source>
        <dbReference type="Proteomes" id="UP000798046"/>
    </source>
</evidence>
<dbReference type="InterPro" id="IPR005828">
    <property type="entry name" value="MFS_sugar_transport-like"/>
</dbReference>